<dbReference type="GO" id="GO:0008233">
    <property type="term" value="F:peptidase activity"/>
    <property type="evidence" value="ECO:0007669"/>
    <property type="project" value="UniProtKB-KW"/>
</dbReference>
<evidence type="ECO:0000256" key="6">
    <source>
        <dbReference type="ARBA" id="ARBA00022989"/>
    </source>
</evidence>
<gene>
    <name evidence="9" type="primary">artE</name>
    <name evidence="9" type="ORF">HA335_03775</name>
</gene>
<evidence type="ECO:0000313" key="9">
    <source>
        <dbReference type="EMBL" id="HII59688.1"/>
    </source>
</evidence>
<comment type="caution">
    <text evidence="9">The sequence shown here is derived from an EMBL/GenBank/DDBJ whole genome shotgun (WGS) entry which is preliminary data.</text>
</comment>
<dbReference type="InterPro" id="IPR026485">
    <property type="entry name" value="Archaeo_ArtE"/>
</dbReference>
<evidence type="ECO:0000256" key="8">
    <source>
        <dbReference type="SAM" id="Phobius"/>
    </source>
</evidence>
<dbReference type="EMBL" id="DUJR01000019">
    <property type="protein sequence ID" value="HII59688.1"/>
    <property type="molecule type" value="Genomic_DNA"/>
</dbReference>
<evidence type="ECO:0000256" key="3">
    <source>
        <dbReference type="ARBA" id="ARBA00022670"/>
    </source>
</evidence>
<comment type="subcellular location">
    <subcellularLocation>
        <location evidence="1">Cell membrane</location>
        <topology evidence="1">Multi-pass membrane protein</topology>
    </subcellularLocation>
</comment>
<protein>
    <submittedName>
        <fullName evidence="9">Archaeosortase family protein ArtE</fullName>
    </submittedName>
</protein>
<dbReference type="Proteomes" id="UP000645676">
    <property type="component" value="Unassembled WGS sequence"/>
</dbReference>
<evidence type="ECO:0000256" key="4">
    <source>
        <dbReference type="ARBA" id="ARBA00022692"/>
    </source>
</evidence>
<evidence type="ECO:0000256" key="1">
    <source>
        <dbReference type="ARBA" id="ARBA00004651"/>
    </source>
</evidence>
<evidence type="ECO:0000256" key="7">
    <source>
        <dbReference type="ARBA" id="ARBA00023136"/>
    </source>
</evidence>
<keyword evidence="7 8" id="KW-0472">Membrane</keyword>
<dbReference type="SMR" id="A0A832W6F7"/>
<dbReference type="GO" id="GO:0006508">
    <property type="term" value="P:proteolysis"/>
    <property type="evidence" value="ECO:0007669"/>
    <property type="project" value="UniProtKB-KW"/>
</dbReference>
<keyword evidence="2" id="KW-1003">Cell membrane</keyword>
<feature type="transmembrane region" description="Helical" evidence="8">
    <location>
        <begin position="86"/>
        <end position="106"/>
    </location>
</feature>
<feature type="transmembrane region" description="Helical" evidence="8">
    <location>
        <begin position="113"/>
        <end position="139"/>
    </location>
</feature>
<dbReference type="NCBIfam" id="TIGR04124">
    <property type="entry name" value="archaeo_artE"/>
    <property type="match status" value="1"/>
</dbReference>
<name>A0A832W6F7_9EURY</name>
<dbReference type="AlphaFoldDB" id="A0A832W6F7"/>
<keyword evidence="4 8" id="KW-0812">Transmembrane</keyword>
<feature type="transmembrane region" description="Helical" evidence="8">
    <location>
        <begin position="27"/>
        <end position="48"/>
    </location>
</feature>
<keyword evidence="6 8" id="KW-1133">Transmembrane helix</keyword>
<dbReference type="Pfam" id="PF09721">
    <property type="entry name" value="Exosortase_EpsH"/>
    <property type="match status" value="1"/>
</dbReference>
<dbReference type="GO" id="GO:0005886">
    <property type="term" value="C:plasma membrane"/>
    <property type="evidence" value="ECO:0007669"/>
    <property type="project" value="UniProtKB-SubCell"/>
</dbReference>
<organism evidence="9 10">
    <name type="scientific">Methanocaldococcus jannaschii</name>
    <dbReference type="NCBI Taxonomy" id="2190"/>
    <lineage>
        <taxon>Archaea</taxon>
        <taxon>Methanobacteriati</taxon>
        <taxon>Methanobacteriota</taxon>
        <taxon>Methanomada group</taxon>
        <taxon>Methanococci</taxon>
        <taxon>Methanococcales</taxon>
        <taxon>Methanocaldococcaceae</taxon>
        <taxon>Methanocaldococcus</taxon>
    </lineage>
</organism>
<dbReference type="OMA" id="NGEYIHN"/>
<keyword evidence="5" id="KW-0378">Hydrolase</keyword>
<reference evidence="9" key="1">
    <citation type="journal article" date="2020" name="bioRxiv">
        <title>A rank-normalized archaeal taxonomy based on genome phylogeny resolves widespread incomplete and uneven classifications.</title>
        <authorList>
            <person name="Rinke C."/>
            <person name="Chuvochina M."/>
            <person name="Mussig A.J."/>
            <person name="Chaumeil P.-A."/>
            <person name="Waite D.W."/>
            <person name="Whitman W.B."/>
            <person name="Parks D.H."/>
            <person name="Hugenholtz P."/>
        </authorList>
    </citation>
    <scope>NUCLEOTIDE SEQUENCE</scope>
    <source>
        <strain evidence="9">UBA8849</strain>
    </source>
</reference>
<evidence type="ECO:0000313" key="10">
    <source>
        <dbReference type="Proteomes" id="UP000645676"/>
    </source>
</evidence>
<evidence type="ECO:0000256" key="2">
    <source>
        <dbReference type="ARBA" id="ARBA00022475"/>
    </source>
</evidence>
<accession>A0A832W6F7</accession>
<sequence>MGSLLMERNFMVEDTFTNGKLSKKEKILFLIKFYIIFLVVFFILSYFGKYLIGIVTYLSYIFTKIIISDARLADNFIYLPNNTVEVVEECTGSFLIAGLLALIIVYSKNIKEFIIGIFFVLLAFFVNIFRIVLICYLVNMHPESSYLYHEIAGYGVILTLVPVLVIGYLKIIEKYRHSSNKSHL</sequence>
<proteinExistence type="predicted"/>
<feature type="transmembrane region" description="Helical" evidence="8">
    <location>
        <begin position="151"/>
        <end position="171"/>
    </location>
</feature>
<dbReference type="InterPro" id="IPR019127">
    <property type="entry name" value="Exosortase"/>
</dbReference>
<keyword evidence="3" id="KW-0645">Protease</keyword>
<dbReference type="InterPro" id="IPR026392">
    <property type="entry name" value="Exo/Archaeosortase_dom"/>
</dbReference>
<dbReference type="NCBIfam" id="TIGR04178">
    <property type="entry name" value="exo_archaeo"/>
    <property type="match status" value="1"/>
</dbReference>
<evidence type="ECO:0000256" key="5">
    <source>
        <dbReference type="ARBA" id="ARBA00022801"/>
    </source>
</evidence>